<dbReference type="Proteomes" id="UP000269883">
    <property type="component" value="Chromosome"/>
</dbReference>
<sequence>MAQHSSLSAKFIKKMSTAYIRLCSEVEDENEVVRRLDAFIKKGLSIIGLKLSSDKLEERSQKIAKVAIQHAKRKMERQNYLLDLKLGGKSGYTIQFLPDLRIPRTPETETRWCEFLDTLAAKTRIGADKVTGEIGVLYREGEWLGDLMLADEIHSLSVIPDIHTVQGDFIARGALKVNSAFTHELQIMGGLHLHHDILRQSPPNITFRGALTLFGFRSFLDVAVQPDRMKLWGVGPGTKVNVRNDRFEFIENHSGDEDRYILKGLNVLSSFHWRGESWTRISQERIDPDLFEAVYGRMHRICMVLGLGADYIAKSVSRMPDNIDRLTLYLVLSLQNAPNKDKTSSERSATLRLLDGLAALRPPFSHKRVESKPVQDALKSFTMKDAEQTATLASQPRKKISEKLIRTDLQLITRCKDETLSPNDFFDNGLHSIHSLLLAFTSEDMKDRLRLAFDPLQQAFGDVADKIDEKHRPSFSDLLANTKITLQTLNKGLVPYGGKHTTKGLQAEINDASKLSIKEICRRITNTPFESEEKSYSDDGQLLRQLYELKTLDCTKLQFDAGQMLALLLPKLASNGAQLLDEARQVLLHGAVRGPVALGLGKRLEGISPEQCLSELRAWYRSLLVVVQTFNGLTVSSNTMDLESERQAKEIAMISLPPHVTREINNRLKRMTLLWGLGSDFLEPIESALADNLRRVDFYLALNRGITSASPRSTLSKEDRVLVEKTSSSLNTLLHCLDTADSEEAEAALKDLKDSALDKLGVIFTKPRHKVESFAIRKDKEYLDSLQDTRQTMDKVFSSSGKFLLFANSCLESTEVKRAISNSIKPIYFALAKLGSAANGVTTNDLLRHTCDPEEFLNHIALSGKDKEAQAIEEALAKICKKSIEDLVADLRKSCKAGAEGELGRDHEFLGRVLALKGTPLGTLQLDAKRSAMLLLLNLESHIAARVKNMFEAGQLAGRPTKRIVTMVQDRLQWELNIIRAYNKLTNVPR</sequence>
<proteinExistence type="predicted"/>
<gene>
    <name evidence="1" type="ORF">DFE_0182</name>
</gene>
<name>A0A2Z6AUK5_9BACT</name>
<keyword evidence="2" id="KW-1185">Reference proteome</keyword>
<evidence type="ECO:0000313" key="1">
    <source>
        <dbReference type="EMBL" id="BBD06908.1"/>
    </source>
</evidence>
<protein>
    <submittedName>
        <fullName evidence="1">Uncharacterized protein</fullName>
    </submittedName>
</protein>
<dbReference type="KEGG" id="dfl:DFE_0182"/>
<dbReference type="OrthoDB" id="5450671at2"/>
<dbReference type="EMBL" id="AP017378">
    <property type="protein sequence ID" value="BBD06908.1"/>
    <property type="molecule type" value="Genomic_DNA"/>
</dbReference>
<reference evidence="1 2" key="1">
    <citation type="journal article" date="2018" name="Sci. Adv.">
        <title>Multi-heme cytochromes provide a pathway for survival in energy-limited environments.</title>
        <authorList>
            <person name="Deng X."/>
            <person name="Dohmae N."/>
            <person name="Nealson K.H."/>
            <person name="Hashimoto K."/>
            <person name="Okamoto A."/>
        </authorList>
    </citation>
    <scope>NUCLEOTIDE SEQUENCE [LARGE SCALE GENOMIC DNA]</scope>
    <source>
        <strain evidence="1 2">IS5</strain>
    </source>
</reference>
<dbReference type="AlphaFoldDB" id="A0A2Z6AUK5"/>
<evidence type="ECO:0000313" key="2">
    <source>
        <dbReference type="Proteomes" id="UP000269883"/>
    </source>
</evidence>
<dbReference type="RefSeq" id="WP_126375704.1">
    <property type="nucleotide sequence ID" value="NZ_AP017378.1"/>
</dbReference>
<organism evidence="1 2">
    <name type="scientific">Desulfovibrio ferrophilus</name>
    <dbReference type="NCBI Taxonomy" id="241368"/>
    <lineage>
        <taxon>Bacteria</taxon>
        <taxon>Pseudomonadati</taxon>
        <taxon>Thermodesulfobacteriota</taxon>
        <taxon>Desulfovibrionia</taxon>
        <taxon>Desulfovibrionales</taxon>
        <taxon>Desulfovibrionaceae</taxon>
        <taxon>Desulfovibrio</taxon>
    </lineage>
</organism>
<accession>A0A2Z6AUK5</accession>